<dbReference type="SUPFAM" id="SSF53756">
    <property type="entry name" value="UDP-Glycosyltransferase/glycogen phosphorylase"/>
    <property type="match status" value="1"/>
</dbReference>
<organism evidence="2 3">
    <name type="scientific">Propioniciclava soli</name>
    <dbReference type="NCBI Taxonomy" id="2775081"/>
    <lineage>
        <taxon>Bacteria</taxon>
        <taxon>Bacillati</taxon>
        <taxon>Actinomycetota</taxon>
        <taxon>Actinomycetes</taxon>
        <taxon>Propionibacteriales</taxon>
        <taxon>Propionibacteriaceae</taxon>
        <taxon>Propioniciclava</taxon>
    </lineage>
</organism>
<gene>
    <name evidence="2" type="ORF">PCC79_09440</name>
</gene>
<keyword evidence="3" id="KW-1185">Reference proteome</keyword>
<dbReference type="Gene3D" id="3.40.50.2000">
    <property type="entry name" value="Glycogen Phosphorylase B"/>
    <property type="match status" value="1"/>
</dbReference>
<proteinExistence type="predicted"/>
<evidence type="ECO:0000313" key="3">
    <source>
        <dbReference type="Proteomes" id="UP001434337"/>
    </source>
</evidence>
<accession>A0ABZ3C2Y4</accession>
<reference evidence="2 3" key="1">
    <citation type="journal article" date="2023" name="Environ Microbiome">
        <title>A coral-associated actinobacterium mitigates coral bleaching under heat stress.</title>
        <authorList>
            <person name="Li J."/>
            <person name="Zou Y."/>
            <person name="Li Q."/>
            <person name="Zhang J."/>
            <person name="Bourne D.G."/>
            <person name="Lyu Y."/>
            <person name="Liu C."/>
            <person name="Zhang S."/>
        </authorList>
    </citation>
    <scope>NUCLEOTIDE SEQUENCE [LARGE SCALE GENOMIC DNA]</scope>
    <source>
        <strain evidence="2 3">SCSIO 13291</strain>
    </source>
</reference>
<dbReference type="Proteomes" id="UP001434337">
    <property type="component" value="Chromosome"/>
</dbReference>
<protein>
    <submittedName>
        <fullName evidence="2">Glycosyltransferase</fullName>
    </submittedName>
</protein>
<dbReference type="RefSeq" id="WP_232547764.1">
    <property type="nucleotide sequence ID" value="NZ_CP115965.1"/>
</dbReference>
<dbReference type="EMBL" id="CP115965">
    <property type="protein sequence ID" value="WZW97143.1"/>
    <property type="molecule type" value="Genomic_DNA"/>
</dbReference>
<evidence type="ECO:0000313" key="2">
    <source>
        <dbReference type="EMBL" id="WZW97143.1"/>
    </source>
</evidence>
<dbReference type="Pfam" id="PF04101">
    <property type="entry name" value="Glyco_tran_28_C"/>
    <property type="match status" value="1"/>
</dbReference>
<name>A0ABZ3C2Y4_9ACTN</name>
<sequence>MTPPIRILLTIGTDMHLFARPIAWLDRYVADRPGLAELCVVQHGNSPAPLVAGGSAFIPYDELVRFMGEADVVITHGGPATIFEARGQGRVPVCVPRNPALGEHVDGHQQRFARYLAAKGAVLLSEDEETFIAHLDAILDDPGVASVHRNAAATAAAVSAVEQIVDDLVPRRTARPRRAMTGAGARA</sequence>
<dbReference type="InterPro" id="IPR007235">
    <property type="entry name" value="Glyco_trans_28_C"/>
</dbReference>
<feature type="domain" description="Glycosyl transferase family 28 C-terminal" evidence="1">
    <location>
        <begin position="58"/>
        <end position="160"/>
    </location>
</feature>
<evidence type="ECO:0000259" key="1">
    <source>
        <dbReference type="Pfam" id="PF04101"/>
    </source>
</evidence>